<proteinExistence type="predicted"/>
<reference evidence="1 2" key="1">
    <citation type="submission" date="2016-03" db="EMBL/GenBank/DDBJ databases">
        <title>Whole genome sequencing of Grifola frondosa 9006-11.</title>
        <authorList>
            <person name="Min B."/>
            <person name="Park H."/>
            <person name="Kim J.-G."/>
            <person name="Cho H."/>
            <person name="Oh Y.-L."/>
            <person name="Kong W.-S."/>
            <person name="Choi I.-G."/>
        </authorList>
    </citation>
    <scope>NUCLEOTIDE SEQUENCE [LARGE SCALE GENOMIC DNA]</scope>
    <source>
        <strain evidence="1 2">9006-11</strain>
    </source>
</reference>
<accession>A0A1C7MN91</accession>
<gene>
    <name evidence="1" type="ORF">A0H81_02836</name>
</gene>
<evidence type="ECO:0000313" key="2">
    <source>
        <dbReference type="Proteomes" id="UP000092993"/>
    </source>
</evidence>
<dbReference type="AlphaFoldDB" id="A0A1C7MN91"/>
<comment type="caution">
    <text evidence="1">The sequence shown here is derived from an EMBL/GenBank/DDBJ whole genome shotgun (WGS) entry which is preliminary data.</text>
</comment>
<protein>
    <submittedName>
        <fullName evidence="1">Uncharacterized protein</fullName>
    </submittedName>
</protein>
<name>A0A1C7MN91_GRIFR</name>
<organism evidence="1 2">
    <name type="scientific">Grifola frondosa</name>
    <name type="common">Maitake</name>
    <name type="synonym">Polyporus frondosus</name>
    <dbReference type="NCBI Taxonomy" id="5627"/>
    <lineage>
        <taxon>Eukaryota</taxon>
        <taxon>Fungi</taxon>
        <taxon>Dikarya</taxon>
        <taxon>Basidiomycota</taxon>
        <taxon>Agaricomycotina</taxon>
        <taxon>Agaricomycetes</taxon>
        <taxon>Polyporales</taxon>
        <taxon>Grifolaceae</taxon>
        <taxon>Grifola</taxon>
    </lineage>
</organism>
<dbReference type="Proteomes" id="UP000092993">
    <property type="component" value="Unassembled WGS sequence"/>
</dbReference>
<keyword evidence="2" id="KW-1185">Reference proteome</keyword>
<sequence length="68" mass="7584">MNSHQFTFDYTELLSQYMSDLFKYKLNKATSAVPIAAPIPSVMISLAMVNESICAVDMMVTAYNNPSK</sequence>
<evidence type="ECO:0000313" key="1">
    <source>
        <dbReference type="EMBL" id="OBZ77866.1"/>
    </source>
</evidence>
<dbReference type="EMBL" id="LUGG01000002">
    <property type="protein sequence ID" value="OBZ77866.1"/>
    <property type="molecule type" value="Genomic_DNA"/>
</dbReference>